<sequence length="121" mass="13470">MNEVMCCCSASAVVHHYYLGRACTSLTGRIVLESTQRASERHSPSPFIFSVPLINSQSLLVQGAAKNYNSDCKAEPISSETCQKYSCFHHSWRQFSSFGEICLSLLLPGESFIEFHSNSLK</sequence>
<keyword evidence="2" id="KW-1185">Reference proteome</keyword>
<evidence type="ECO:0000313" key="2">
    <source>
        <dbReference type="Proteomes" id="UP001469553"/>
    </source>
</evidence>
<organism evidence="1 2">
    <name type="scientific">Ameca splendens</name>
    <dbReference type="NCBI Taxonomy" id="208324"/>
    <lineage>
        <taxon>Eukaryota</taxon>
        <taxon>Metazoa</taxon>
        <taxon>Chordata</taxon>
        <taxon>Craniata</taxon>
        <taxon>Vertebrata</taxon>
        <taxon>Euteleostomi</taxon>
        <taxon>Actinopterygii</taxon>
        <taxon>Neopterygii</taxon>
        <taxon>Teleostei</taxon>
        <taxon>Neoteleostei</taxon>
        <taxon>Acanthomorphata</taxon>
        <taxon>Ovalentaria</taxon>
        <taxon>Atherinomorphae</taxon>
        <taxon>Cyprinodontiformes</taxon>
        <taxon>Goodeidae</taxon>
        <taxon>Ameca</taxon>
    </lineage>
</organism>
<reference evidence="1 2" key="1">
    <citation type="submission" date="2021-06" db="EMBL/GenBank/DDBJ databases">
        <authorList>
            <person name="Palmer J.M."/>
        </authorList>
    </citation>
    <scope>NUCLEOTIDE SEQUENCE [LARGE SCALE GENOMIC DNA]</scope>
    <source>
        <strain evidence="1 2">AS_MEX2019</strain>
        <tissue evidence="1">Muscle</tissue>
    </source>
</reference>
<accession>A0ABV0YTF1</accession>
<protein>
    <submittedName>
        <fullName evidence="1">Uncharacterized protein</fullName>
    </submittedName>
</protein>
<gene>
    <name evidence="1" type="ORF">AMECASPLE_031913</name>
</gene>
<dbReference type="EMBL" id="JAHRIP010041671">
    <property type="protein sequence ID" value="MEQ2297158.1"/>
    <property type="molecule type" value="Genomic_DNA"/>
</dbReference>
<proteinExistence type="predicted"/>
<name>A0ABV0YTF1_9TELE</name>
<dbReference type="Proteomes" id="UP001469553">
    <property type="component" value="Unassembled WGS sequence"/>
</dbReference>
<evidence type="ECO:0000313" key="1">
    <source>
        <dbReference type="EMBL" id="MEQ2297158.1"/>
    </source>
</evidence>
<comment type="caution">
    <text evidence="1">The sequence shown here is derived from an EMBL/GenBank/DDBJ whole genome shotgun (WGS) entry which is preliminary data.</text>
</comment>